<dbReference type="RefSeq" id="WP_090926242.1">
    <property type="nucleotide sequence ID" value="NZ_FOTY01000005.1"/>
</dbReference>
<name>A0A1I4KQA1_9BACI</name>
<evidence type="ECO:0000313" key="2">
    <source>
        <dbReference type="Proteomes" id="UP000199668"/>
    </source>
</evidence>
<dbReference type="OrthoDB" id="2966644at2"/>
<dbReference type="STRING" id="266892.SAMN04488054_105150"/>
<dbReference type="AlphaFoldDB" id="A0A1I4KQA1"/>
<accession>A0A1I4KQA1</accession>
<dbReference type="Proteomes" id="UP000199668">
    <property type="component" value="Unassembled WGS sequence"/>
</dbReference>
<protein>
    <submittedName>
        <fullName evidence="1">Uncharacterized protein</fullName>
    </submittedName>
</protein>
<gene>
    <name evidence="1" type="ORF">SAMN04488054_105150</name>
</gene>
<keyword evidence="2" id="KW-1185">Reference proteome</keyword>
<proteinExistence type="predicted"/>
<organism evidence="1 2">
    <name type="scientific">Salibacterium qingdaonense</name>
    <dbReference type="NCBI Taxonomy" id="266892"/>
    <lineage>
        <taxon>Bacteria</taxon>
        <taxon>Bacillati</taxon>
        <taxon>Bacillota</taxon>
        <taxon>Bacilli</taxon>
        <taxon>Bacillales</taxon>
        <taxon>Bacillaceae</taxon>
    </lineage>
</organism>
<sequence>MNKSSIDEFVGMVKELFPSIDPYAESKTREAVKHIQDDTREKLETCTRTNVFNFLAQGDIFSEIPFTFVDEEGNDRQFNSKALLLSNTCDAERERLLVFVPVIPIETFKKEGFDEQNLINNKYTKLFYLPSLSFQSYVVDFNIVNCVSRQLINKLIESNKLKKDVTLNLIGYYLFLAKLTVHFMRPEDPSVNNDRIYLEV</sequence>
<reference evidence="1 2" key="1">
    <citation type="submission" date="2016-10" db="EMBL/GenBank/DDBJ databases">
        <authorList>
            <person name="de Groot N.N."/>
        </authorList>
    </citation>
    <scope>NUCLEOTIDE SEQUENCE [LARGE SCALE GENOMIC DNA]</scope>
    <source>
        <strain evidence="1 2">CGMCC 1.6134</strain>
    </source>
</reference>
<dbReference type="EMBL" id="FOTY01000005">
    <property type="protein sequence ID" value="SFL80736.1"/>
    <property type="molecule type" value="Genomic_DNA"/>
</dbReference>
<evidence type="ECO:0000313" key="1">
    <source>
        <dbReference type="EMBL" id="SFL80736.1"/>
    </source>
</evidence>